<reference evidence="1 2" key="1">
    <citation type="submission" date="2019-02" db="EMBL/GenBank/DDBJ databases">
        <authorList>
            <person name="Fomenkov A."/>
            <person name="Dubinina G."/>
            <person name="Grabovich M."/>
            <person name="Vincze T."/>
            <person name="Roberts R.J."/>
        </authorList>
    </citation>
    <scope>NUCLEOTIDE SEQUENCE [LARGE SCALE GENOMIC DNA]</scope>
    <source>
        <strain evidence="1 2">P</strain>
    </source>
</reference>
<keyword evidence="2" id="KW-1185">Reference proteome</keyword>
<name>A0A5C1Q8K4_9SPIO</name>
<dbReference type="AlphaFoldDB" id="A0A5C1Q8K4"/>
<organism evidence="1 2">
    <name type="scientific">Thiospirochaeta perfilievii</name>
    <dbReference type="NCBI Taxonomy" id="252967"/>
    <lineage>
        <taxon>Bacteria</taxon>
        <taxon>Pseudomonadati</taxon>
        <taxon>Spirochaetota</taxon>
        <taxon>Spirochaetia</taxon>
        <taxon>Spirochaetales</taxon>
        <taxon>Spirochaetaceae</taxon>
        <taxon>Thiospirochaeta</taxon>
    </lineage>
</organism>
<evidence type="ECO:0000313" key="1">
    <source>
        <dbReference type="EMBL" id="QEN03821.1"/>
    </source>
</evidence>
<reference evidence="1 2" key="2">
    <citation type="submission" date="2019-09" db="EMBL/GenBank/DDBJ databases">
        <title>Complete Genome Sequence and Methylome Analysis of free living Spirochaetas.</title>
        <authorList>
            <person name="Leshcheva N."/>
            <person name="Mikheeva N."/>
        </authorList>
    </citation>
    <scope>NUCLEOTIDE SEQUENCE [LARGE SCALE GENOMIC DNA]</scope>
    <source>
        <strain evidence="1 2">P</strain>
    </source>
</reference>
<proteinExistence type="predicted"/>
<dbReference type="OrthoDB" id="9808813at2"/>
<dbReference type="Proteomes" id="UP000323824">
    <property type="component" value="Chromosome"/>
</dbReference>
<dbReference type="RefSeq" id="WP_149567079.1">
    <property type="nucleotide sequence ID" value="NZ_CP035807.1"/>
</dbReference>
<sequence length="300" mass="34382">MKKTYLLIIFLATNIFFCSGEDSGKTVFATSLLSDNDLYLSLEGSWTFDLTTFANGTPSDIFKNLSFKQKPDLSASIWLFNKFFFETNIISNSDENIFLLGYQNSGEGGLKEFRIGNDDLNISEYAHYTPPINKNRSPGIRAKIENSNSTHEILGIYSKEDRNLVTYRGFQNVDTDTLDITNYTTGYFFVLPIEVNDFNLIYSNDSSELLTVEKNNFNYYKNKHLLYVENTDFNKIYIDVNEFEQSELTTILYNFIDPDNNPGIVTTLTATEIWDKYIKIIDGKNYLSIFSVGEFSPLST</sequence>
<dbReference type="EMBL" id="CP035807">
    <property type="protein sequence ID" value="QEN03821.1"/>
    <property type="molecule type" value="Genomic_DNA"/>
</dbReference>
<gene>
    <name evidence="1" type="ORF">EW093_03600</name>
</gene>
<accession>A0A5C1Q8K4</accession>
<dbReference type="KEGG" id="sper:EW093_03600"/>
<protein>
    <submittedName>
        <fullName evidence="1">Uncharacterized protein</fullName>
    </submittedName>
</protein>
<evidence type="ECO:0000313" key="2">
    <source>
        <dbReference type="Proteomes" id="UP000323824"/>
    </source>
</evidence>